<proteinExistence type="predicted"/>
<dbReference type="EMBL" id="BAAAOS010000033">
    <property type="protein sequence ID" value="GAA1589132.1"/>
    <property type="molecule type" value="Genomic_DNA"/>
</dbReference>
<evidence type="ECO:0000313" key="2">
    <source>
        <dbReference type="Proteomes" id="UP001500393"/>
    </source>
</evidence>
<evidence type="ECO:0000313" key="1">
    <source>
        <dbReference type="EMBL" id="GAA1589132.1"/>
    </source>
</evidence>
<name>A0ABN2DY03_9ACTN</name>
<reference evidence="1 2" key="1">
    <citation type="journal article" date="2019" name="Int. J. Syst. Evol. Microbiol.">
        <title>The Global Catalogue of Microorganisms (GCM) 10K type strain sequencing project: providing services to taxonomists for standard genome sequencing and annotation.</title>
        <authorList>
            <consortium name="The Broad Institute Genomics Platform"/>
            <consortium name="The Broad Institute Genome Sequencing Center for Infectious Disease"/>
            <person name="Wu L."/>
            <person name="Ma J."/>
        </authorList>
    </citation>
    <scope>NUCLEOTIDE SEQUENCE [LARGE SCALE GENOMIC DNA]</scope>
    <source>
        <strain evidence="1 2">JCM 14969</strain>
    </source>
</reference>
<dbReference type="InterPro" id="IPR011051">
    <property type="entry name" value="RmlC_Cupin_sf"/>
</dbReference>
<dbReference type="InterPro" id="IPR014710">
    <property type="entry name" value="RmlC-like_jellyroll"/>
</dbReference>
<organism evidence="1 2">
    <name type="scientific">Kribbella sancticallisti</name>
    <dbReference type="NCBI Taxonomy" id="460087"/>
    <lineage>
        <taxon>Bacteria</taxon>
        <taxon>Bacillati</taxon>
        <taxon>Actinomycetota</taxon>
        <taxon>Actinomycetes</taxon>
        <taxon>Propionibacteriales</taxon>
        <taxon>Kribbellaceae</taxon>
        <taxon>Kribbella</taxon>
    </lineage>
</organism>
<sequence length="117" mass="12544">MSDKQNIDTPHEKRPFKGHGHMNVVTLGGFTLGRGVFEPGWRWSNDVKPIAGTDSCQTHHTGICLSGQMAIRFDDGTELTIGSGDVVNLDPGHDAWTIGDEPCVVLDTGIAAYAKPA</sequence>
<protein>
    <submittedName>
        <fullName evidence="1">Cupin domain-containing protein</fullName>
    </submittedName>
</protein>
<dbReference type="Gene3D" id="2.60.120.10">
    <property type="entry name" value="Jelly Rolls"/>
    <property type="match status" value="1"/>
</dbReference>
<dbReference type="CDD" id="cd06990">
    <property type="entry name" value="cupin_DUF861"/>
    <property type="match status" value="1"/>
</dbReference>
<dbReference type="Proteomes" id="UP001500393">
    <property type="component" value="Unassembled WGS sequence"/>
</dbReference>
<dbReference type="RefSeq" id="WP_344217628.1">
    <property type="nucleotide sequence ID" value="NZ_BAAAOS010000033.1"/>
</dbReference>
<comment type="caution">
    <text evidence="1">The sequence shown here is derived from an EMBL/GenBank/DDBJ whole genome shotgun (WGS) entry which is preliminary data.</text>
</comment>
<dbReference type="SUPFAM" id="SSF51182">
    <property type="entry name" value="RmlC-like cupins"/>
    <property type="match status" value="1"/>
</dbReference>
<accession>A0ABN2DY03</accession>
<keyword evidence="2" id="KW-1185">Reference proteome</keyword>
<gene>
    <name evidence="1" type="ORF">GCM10009789_48490</name>
</gene>